<dbReference type="GO" id="GO:0006281">
    <property type="term" value="P:DNA repair"/>
    <property type="evidence" value="ECO:0007669"/>
    <property type="project" value="UniProtKB-KW"/>
</dbReference>
<dbReference type="GO" id="GO:0042276">
    <property type="term" value="P:error-prone translesion synthesis"/>
    <property type="evidence" value="ECO:0007669"/>
    <property type="project" value="TreeGrafter"/>
</dbReference>
<evidence type="ECO:0000313" key="8">
    <source>
        <dbReference type="EMBL" id="AGE82429.1"/>
    </source>
</evidence>
<evidence type="ECO:0000256" key="4">
    <source>
        <dbReference type="ARBA" id="ARBA00023204"/>
    </source>
</evidence>
<dbReference type="EMBL" id="KC148186">
    <property type="protein sequence ID" value="AGE82303.1"/>
    <property type="molecule type" value="Genomic_DNA"/>
</dbReference>
<name>M1J9R7_PSESF</name>
<accession>M1J9R7</accession>
<evidence type="ECO:0000256" key="3">
    <source>
        <dbReference type="ARBA" id="ARBA00023199"/>
    </source>
</evidence>
<dbReference type="Gene3D" id="3.40.1170.60">
    <property type="match status" value="1"/>
</dbReference>
<evidence type="ECO:0000313" key="7">
    <source>
        <dbReference type="EMBL" id="AGE82303.1"/>
    </source>
</evidence>
<dbReference type="GO" id="GO:0003887">
    <property type="term" value="F:DNA-directed DNA polymerase activity"/>
    <property type="evidence" value="ECO:0007669"/>
    <property type="project" value="TreeGrafter"/>
</dbReference>
<sequence>MVLSNNDGCVIARSYDAKPFVKMGAPYFQIKNVLKRNGIKVFSSNYALYGDMSERVMSIIESMVPASEVYSIDEAFADLTGVPGNLTAFGRHIRATIFKCTGIPVGVGIGPTKTLSKLANYTAKRLLSHTGGVVDICDLHNRNWVLRNTAVSEVWGVGRKMKVHLEAMNIRTAMDLARADARTLRDRFSVVIEKTARELAGVSCLELGEAAPPKQEICCSRMFGKRLTTIEPIKEAVATYTQRAAEKLRSQNSLCKKIRVSIRTGMFNPDEAKYANGALVELPYPTNDVRLMTKAATEAVSRLFRPGFKYSKAEVLLLDLRQPGEFTDDLFAACQPAAAEKVMGVLDEINSRWGRGTLRAGSVPADPQWAMRRDLMSQSYTTKLDQLWTVRSQ</sequence>
<dbReference type="Gene3D" id="1.10.150.20">
    <property type="entry name" value="5' to 3' exonuclease, C-terminal subdomain"/>
    <property type="match status" value="1"/>
</dbReference>
<dbReference type="Gene3D" id="3.30.70.270">
    <property type="match status" value="1"/>
</dbReference>
<comment type="similarity">
    <text evidence="1">Belongs to the DNA polymerase type-Y family.</text>
</comment>
<keyword evidence="5" id="KW-0742">SOS response</keyword>
<dbReference type="EMBL" id="KC148187">
    <property type="protein sequence ID" value="AGE82429.1"/>
    <property type="molecule type" value="Genomic_DNA"/>
</dbReference>
<reference evidence="7" key="2">
    <citation type="journal article" date="2013" name="PLoS ONE">
        <title>Pseudomonas syringae pv. actinidiae from Recent Outbreaks of Kiwifruit Bacterial Canker Belong to Different Clones that Originated in China.</title>
        <authorList>
            <person name="Butler M.I."/>
            <person name="Stockwell P.A."/>
            <person name="Black M.A."/>
            <person name="Day R.C."/>
            <person name="Lamont I.L."/>
            <person name="Poulter R.T.M."/>
        </authorList>
    </citation>
    <scope>NUCLEOTIDE SEQUENCE</scope>
    <source>
        <strain evidence="7">ICMP18744</strain>
        <strain evidence="8">M228</strain>
    </source>
</reference>
<keyword evidence="2" id="KW-0227">DNA damage</keyword>
<dbReference type="InterPro" id="IPR001126">
    <property type="entry name" value="UmuC"/>
</dbReference>
<dbReference type="InterPro" id="IPR050116">
    <property type="entry name" value="DNA_polymerase-Y"/>
</dbReference>
<keyword evidence="4" id="KW-0234">DNA repair</keyword>
<evidence type="ECO:0000256" key="5">
    <source>
        <dbReference type="ARBA" id="ARBA00023236"/>
    </source>
</evidence>
<keyword evidence="3" id="KW-0741">SOS mutagenesis</keyword>
<dbReference type="Pfam" id="PF00817">
    <property type="entry name" value="IMS"/>
    <property type="match status" value="1"/>
</dbReference>
<dbReference type="GO" id="GO:0009432">
    <property type="term" value="P:SOS response"/>
    <property type="evidence" value="ECO:0007669"/>
    <property type="project" value="UniProtKB-KW"/>
</dbReference>
<reference evidence="7" key="1">
    <citation type="submission" date="2012-11" db="EMBL/GenBank/DDBJ databases">
        <authorList>
            <person name="Butler M."/>
            <person name="Stockwell P."/>
            <person name="Black M."/>
            <person name="Day R."/>
            <person name="Zhao Z."/>
            <person name="Huang L."/>
            <person name="Lamont I."/>
            <person name="Poulter R."/>
        </authorList>
    </citation>
    <scope>NUCLEOTIDE SEQUENCE</scope>
    <source>
        <strain evidence="7">ICMP18744</strain>
        <strain evidence="8">M228</strain>
    </source>
</reference>
<feature type="domain" description="UmuC" evidence="6">
    <location>
        <begin position="1"/>
        <end position="158"/>
    </location>
</feature>
<dbReference type="GO" id="GO:0005829">
    <property type="term" value="C:cytosol"/>
    <property type="evidence" value="ECO:0007669"/>
    <property type="project" value="TreeGrafter"/>
</dbReference>
<dbReference type="CDD" id="cd01700">
    <property type="entry name" value="PolY_Pol_V_umuC"/>
    <property type="match status" value="1"/>
</dbReference>
<dbReference type="PANTHER" id="PTHR11076:SF34">
    <property type="entry name" value="PROTEIN UMUC"/>
    <property type="match status" value="1"/>
</dbReference>
<dbReference type="NCBIfam" id="NF002955">
    <property type="entry name" value="PRK03609.1"/>
    <property type="match status" value="1"/>
</dbReference>
<dbReference type="InterPro" id="IPR025188">
    <property type="entry name" value="DUF4113"/>
</dbReference>
<evidence type="ECO:0000256" key="1">
    <source>
        <dbReference type="ARBA" id="ARBA00010945"/>
    </source>
</evidence>
<protein>
    <submittedName>
        <fullName evidence="7">Error-prone lesion bypass DNA polymerase V</fullName>
    </submittedName>
</protein>
<dbReference type="InterPro" id="IPR043502">
    <property type="entry name" value="DNA/RNA_pol_sf"/>
</dbReference>
<dbReference type="Pfam" id="PF13438">
    <property type="entry name" value="DUF4113"/>
    <property type="match status" value="1"/>
</dbReference>
<dbReference type="GO" id="GO:0003684">
    <property type="term" value="F:damaged DNA binding"/>
    <property type="evidence" value="ECO:0007669"/>
    <property type="project" value="InterPro"/>
</dbReference>
<proteinExistence type="inferred from homology"/>
<dbReference type="InterPro" id="IPR017961">
    <property type="entry name" value="DNA_pol_Y-fam_little_finger"/>
</dbReference>
<organism evidence="7">
    <name type="scientific">Pseudomonas syringae pv. actinidiae</name>
    <dbReference type="NCBI Taxonomy" id="103796"/>
    <lineage>
        <taxon>Bacteria</taxon>
        <taxon>Pseudomonadati</taxon>
        <taxon>Pseudomonadota</taxon>
        <taxon>Gammaproteobacteria</taxon>
        <taxon>Pseudomonadales</taxon>
        <taxon>Pseudomonadaceae</taxon>
        <taxon>Pseudomonas</taxon>
        <taxon>Pseudomonas syringae</taxon>
    </lineage>
</organism>
<dbReference type="SUPFAM" id="SSF56672">
    <property type="entry name" value="DNA/RNA polymerases"/>
    <property type="match status" value="1"/>
</dbReference>
<evidence type="ECO:0000259" key="6">
    <source>
        <dbReference type="PROSITE" id="PS50173"/>
    </source>
</evidence>
<dbReference type="InterPro" id="IPR043128">
    <property type="entry name" value="Rev_trsase/Diguanyl_cyclase"/>
</dbReference>
<dbReference type="PROSITE" id="PS50173">
    <property type="entry name" value="UMUC"/>
    <property type="match status" value="1"/>
</dbReference>
<dbReference type="Pfam" id="PF11799">
    <property type="entry name" value="IMS_C"/>
    <property type="match status" value="1"/>
</dbReference>
<evidence type="ECO:0000256" key="2">
    <source>
        <dbReference type="ARBA" id="ARBA00022763"/>
    </source>
</evidence>
<dbReference type="PANTHER" id="PTHR11076">
    <property type="entry name" value="DNA REPAIR POLYMERASE UMUC / TRANSFERASE FAMILY MEMBER"/>
    <property type="match status" value="1"/>
</dbReference>
<dbReference type="AlphaFoldDB" id="M1J9R7"/>